<accession>A0AAF0GK69</accession>
<gene>
    <name evidence="1" type="primary">59</name>
    <name evidence="1" type="ORF">SEA_ASCELA_59</name>
</gene>
<keyword evidence="2" id="KW-1185">Reference proteome</keyword>
<protein>
    <submittedName>
        <fullName evidence="1">Uncharacterized protein</fullName>
    </submittedName>
</protein>
<name>A0AAF0GK69_9CAUD</name>
<sequence length="71" mass="7373">MAAAQYTVLTEGLFPTSGKLLRTYPDAIVSTVVATGNPEEMKRLAAQLNAAEATLAKAEAALQAPEPPTTT</sequence>
<evidence type="ECO:0000313" key="1">
    <source>
        <dbReference type="EMBL" id="WGH21582.1"/>
    </source>
</evidence>
<organism evidence="1 2">
    <name type="scientific">Arthrobacter phage Ascela</name>
    <dbReference type="NCBI Taxonomy" id="3038360"/>
    <lineage>
        <taxon>Viruses</taxon>
        <taxon>Duplodnaviria</taxon>
        <taxon>Heunggongvirae</taxon>
        <taxon>Uroviricota</taxon>
        <taxon>Caudoviricetes</taxon>
        <taxon>Casidaviridae</taxon>
        <taxon>Yangvirus</taxon>
        <taxon>Yangvirus ascela</taxon>
    </lineage>
</organism>
<proteinExistence type="predicted"/>
<evidence type="ECO:0000313" key="2">
    <source>
        <dbReference type="Proteomes" id="UP001224915"/>
    </source>
</evidence>
<dbReference type="EMBL" id="OQ709218">
    <property type="protein sequence ID" value="WGH21582.1"/>
    <property type="molecule type" value="Genomic_DNA"/>
</dbReference>
<reference evidence="1 2" key="1">
    <citation type="submission" date="2023-03" db="EMBL/GenBank/DDBJ databases">
        <authorList>
            <person name="Kanak A."/>
            <person name="Audrey N."/>
            <person name="Garlena R.A."/>
            <person name="Russell D.A."/>
            <person name="Jacobs-Sera D."/>
            <person name="Hatfull G.F."/>
        </authorList>
    </citation>
    <scope>NUCLEOTIDE SEQUENCE [LARGE SCALE GENOMIC DNA]</scope>
</reference>
<dbReference type="Proteomes" id="UP001224915">
    <property type="component" value="Segment"/>
</dbReference>